<protein>
    <recommendedName>
        <fullName evidence="3">Tyrosine-protein kinase ephrin type A/B receptor-like domain-containing protein</fullName>
    </recommendedName>
</protein>
<gene>
    <name evidence="1" type="ORF">GCK72_012675</name>
</gene>
<dbReference type="EMBL" id="WUAV01000004">
    <property type="protein sequence ID" value="KAF1756222.1"/>
    <property type="molecule type" value="Genomic_DNA"/>
</dbReference>
<evidence type="ECO:0000313" key="2">
    <source>
        <dbReference type="Proteomes" id="UP000483820"/>
    </source>
</evidence>
<organism evidence="1 2">
    <name type="scientific">Caenorhabditis remanei</name>
    <name type="common">Caenorhabditis vulgaris</name>
    <dbReference type="NCBI Taxonomy" id="31234"/>
    <lineage>
        <taxon>Eukaryota</taxon>
        <taxon>Metazoa</taxon>
        <taxon>Ecdysozoa</taxon>
        <taxon>Nematoda</taxon>
        <taxon>Chromadorea</taxon>
        <taxon>Rhabditida</taxon>
        <taxon>Rhabditina</taxon>
        <taxon>Rhabditomorpha</taxon>
        <taxon>Rhabditoidea</taxon>
        <taxon>Rhabditidae</taxon>
        <taxon>Peloderinae</taxon>
        <taxon>Caenorhabditis</taxon>
    </lineage>
</organism>
<dbReference type="GO" id="GO:0016020">
    <property type="term" value="C:membrane"/>
    <property type="evidence" value="ECO:0007669"/>
    <property type="project" value="TreeGrafter"/>
</dbReference>
<evidence type="ECO:0000313" key="1">
    <source>
        <dbReference type="EMBL" id="KAF1756222.1"/>
    </source>
</evidence>
<reference evidence="1 2" key="1">
    <citation type="submission" date="2019-12" db="EMBL/GenBank/DDBJ databases">
        <title>Chromosome-level assembly of the Caenorhabditis remanei genome.</title>
        <authorList>
            <person name="Teterina A.A."/>
            <person name="Willis J.H."/>
            <person name="Phillips P.C."/>
        </authorList>
    </citation>
    <scope>NUCLEOTIDE SEQUENCE [LARGE SCALE GENOMIC DNA]</scope>
    <source>
        <strain evidence="1 2">PX506</strain>
        <tissue evidence="1">Whole organism</tissue>
    </source>
</reference>
<dbReference type="Proteomes" id="UP000483820">
    <property type="component" value="Chromosome IV"/>
</dbReference>
<dbReference type="AlphaFoldDB" id="A0A6A5GP90"/>
<name>A0A6A5GP90_CAERE</name>
<proteinExistence type="predicted"/>
<dbReference type="PANTHER" id="PTHR22727:SF15">
    <property type="entry name" value="MRH DOMAIN-CONTAINING PROTEIN"/>
    <property type="match status" value="1"/>
</dbReference>
<evidence type="ECO:0008006" key="3">
    <source>
        <dbReference type="Google" id="ProtNLM"/>
    </source>
</evidence>
<dbReference type="PANTHER" id="PTHR22727">
    <property type="entry name" value="PROTEIN CBG13728"/>
    <property type="match status" value="1"/>
</dbReference>
<dbReference type="GeneID" id="9827976"/>
<comment type="caution">
    <text evidence="1">The sequence shown here is derived from an EMBL/GenBank/DDBJ whole genome shotgun (WGS) entry which is preliminary data.</text>
</comment>
<dbReference type="KEGG" id="crq:GCK72_012675"/>
<dbReference type="CTD" id="9827976"/>
<dbReference type="RefSeq" id="XP_053584079.1">
    <property type="nucleotide sequence ID" value="XM_053729307.1"/>
</dbReference>
<dbReference type="InterPro" id="IPR039181">
    <property type="entry name" value="Elapor1/2"/>
</dbReference>
<sequence>MLYSFTTCQQICTDQDYEFTYTNCDEKGERWRVAVPHSGMQCSNLPTPRRGWNCSFSCEPGHYLDLDSQHCRPCNPGFFSLGGGIRYEEFVTFCSGVSERDVLIVYNKTEESTRFFEKK</sequence>
<accession>A0A6A5GP90</accession>